<dbReference type="InterPro" id="IPR036322">
    <property type="entry name" value="WD40_repeat_dom_sf"/>
</dbReference>
<reference evidence="4" key="1">
    <citation type="submission" date="2024-07" db="EMBL/GenBank/DDBJ databases">
        <authorList>
            <person name="Kim Y.J."/>
            <person name="Jeong J.Y."/>
        </authorList>
    </citation>
    <scope>NUCLEOTIDE SEQUENCE</scope>
    <source>
        <strain evidence="4">GIHE-MW2</strain>
    </source>
</reference>
<dbReference type="PROSITE" id="PS00678">
    <property type="entry name" value="WD_REPEATS_1"/>
    <property type="match status" value="1"/>
</dbReference>
<proteinExistence type="predicted"/>
<dbReference type="Pfam" id="PF00400">
    <property type="entry name" value="WD40"/>
    <property type="match status" value="4"/>
</dbReference>
<sequence>MYLCPDGQLAASASEDGTVRLWNVQGQLLQEFQDPQAINPVSPTNRVSVSPAYSVDFSADGQTLVAAYMNGSLKLWQLDGKLIKTVKGDQGAIYRVRFSPDGQTIATGNYLNTVTLWSATGEKLHLLTGHKESIYSIQFSADS</sequence>
<protein>
    <submittedName>
        <fullName evidence="4">Uncharacterized protein</fullName>
    </submittedName>
</protein>
<dbReference type="InterPro" id="IPR019775">
    <property type="entry name" value="WD40_repeat_CS"/>
</dbReference>
<evidence type="ECO:0000256" key="3">
    <source>
        <dbReference type="PROSITE-ProRule" id="PRU00221"/>
    </source>
</evidence>
<keyword evidence="2" id="KW-0677">Repeat</keyword>
<feature type="repeat" description="WD" evidence="3">
    <location>
        <begin position="1"/>
        <end position="25"/>
    </location>
</feature>
<dbReference type="InterPro" id="IPR001680">
    <property type="entry name" value="WD40_rpt"/>
</dbReference>
<accession>A0AAU8JCQ1</accession>
<dbReference type="PROSITE" id="PS50294">
    <property type="entry name" value="WD_REPEATS_REGION"/>
    <property type="match status" value="2"/>
</dbReference>
<gene>
    <name evidence="4" type="ORF">ABWT76_005751</name>
</gene>
<dbReference type="SMART" id="SM00320">
    <property type="entry name" value="WD40"/>
    <property type="match status" value="2"/>
</dbReference>
<feature type="repeat" description="WD" evidence="3">
    <location>
        <begin position="86"/>
        <end position="118"/>
    </location>
</feature>
<keyword evidence="1 3" id="KW-0853">WD repeat</keyword>
<dbReference type="SUPFAM" id="SSF50978">
    <property type="entry name" value="WD40 repeat-like"/>
    <property type="match status" value="1"/>
</dbReference>
<dbReference type="PROSITE" id="PS50082">
    <property type="entry name" value="WD_REPEATS_2"/>
    <property type="match status" value="2"/>
</dbReference>
<evidence type="ECO:0000256" key="2">
    <source>
        <dbReference type="ARBA" id="ARBA00022737"/>
    </source>
</evidence>
<dbReference type="AlphaFoldDB" id="A0AAU8JCQ1"/>
<name>A0AAU8JCQ1_9CYAN</name>
<evidence type="ECO:0000256" key="1">
    <source>
        <dbReference type="ARBA" id="ARBA00022574"/>
    </source>
</evidence>
<dbReference type="RefSeq" id="WP_190876837.1">
    <property type="nucleotide sequence ID" value="NZ_CP159837.1"/>
</dbReference>
<evidence type="ECO:0000313" key="4">
    <source>
        <dbReference type="EMBL" id="XCM36953.1"/>
    </source>
</evidence>
<dbReference type="InterPro" id="IPR015943">
    <property type="entry name" value="WD40/YVTN_repeat-like_dom_sf"/>
</dbReference>
<dbReference type="PANTHER" id="PTHR22847:SF637">
    <property type="entry name" value="WD REPEAT DOMAIN 5B"/>
    <property type="match status" value="1"/>
</dbReference>
<dbReference type="Gene3D" id="2.130.10.10">
    <property type="entry name" value="YVTN repeat-like/Quinoprotein amine dehydrogenase"/>
    <property type="match status" value="1"/>
</dbReference>
<dbReference type="EMBL" id="CP159837">
    <property type="protein sequence ID" value="XCM36953.1"/>
    <property type="molecule type" value="Genomic_DNA"/>
</dbReference>
<organism evidence="4">
    <name type="scientific">Planktothricoides raciborskii GIHE-MW2</name>
    <dbReference type="NCBI Taxonomy" id="2792601"/>
    <lineage>
        <taxon>Bacteria</taxon>
        <taxon>Bacillati</taxon>
        <taxon>Cyanobacteriota</taxon>
        <taxon>Cyanophyceae</taxon>
        <taxon>Oscillatoriophycideae</taxon>
        <taxon>Oscillatoriales</taxon>
        <taxon>Oscillatoriaceae</taxon>
        <taxon>Planktothricoides</taxon>
    </lineage>
</organism>
<dbReference type="PANTHER" id="PTHR22847">
    <property type="entry name" value="WD40 REPEAT PROTEIN"/>
    <property type="match status" value="1"/>
</dbReference>